<name>A0A7X1FSB2_9SPHN</name>
<dbReference type="GO" id="GO:0006006">
    <property type="term" value="P:glucose metabolic process"/>
    <property type="evidence" value="ECO:0007669"/>
    <property type="project" value="UniProtKB-KW"/>
</dbReference>
<evidence type="ECO:0000313" key="3">
    <source>
        <dbReference type="EMBL" id="MBC2666078.1"/>
    </source>
</evidence>
<sequence>MSAPVAKPARPISAYVAVGATITNYVIDPATGTLTQRGSIVLPARLQYAWPHPSLPILYAACADRAPAEGTHPFQLCALWRDEEGNLAQLGESAPLAARPIHNCTDVDGGYALTAYGDAPGLTVHKLNADGTIGAEVPRDEGFEFGNKPHQIRVTPHNQRAILVSRGNKGFGGPKYIEGGFRMVAFRDGAVRNEETVIPPVDKAPRGFNPRNVDFHPTEPIVYAVMEPQNELWSFRMDGSVIAPDPLSADNILALPEMVHKRQDGGAVEVHPSGRYVYVANRNDGYVDGHAGPSWLNPDPLPVFPGGENNIAVFDLAGPGGRPVLVQHVDTRGLHPRTFAVDPTGRYLVAGNNAPTVMPGGEQVPASLAVFGIGDDGRLTFLYKHDLDVGAEKVWWMGIAG</sequence>
<keyword evidence="2" id="KW-0313">Glucose metabolism</keyword>
<dbReference type="InterPro" id="IPR011048">
    <property type="entry name" value="Haem_d1_sf"/>
</dbReference>
<protein>
    <submittedName>
        <fullName evidence="3">Beta-propeller fold lactonase family protein</fullName>
    </submittedName>
</protein>
<dbReference type="PANTHER" id="PTHR30344">
    <property type="entry name" value="6-PHOSPHOGLUCONOLACTONASE-RELATED"/>
    <property type="match status" value="1"/>
</dbReference>
<dbReference type="EMBL" id="JACLAW010000007">
    <property type="protein sequence ID" value="MBC2666078.1"/>
    <property type="molecule type" value="Genomic_DNA"/>
</dbReference>
<dbReference type="InterPro" id="IPR019405">
    <property type="entry name" value="Lactonase_7-beta_prop"/>
</dbReference>
<dbReference type="SUPFAM" id="SSF51004">
    <property type="entry name" value="C-terminal (heme d1) domain of cytochrome cd1-nitrite reductase"/>
    <property type="match status" value="1"/>
</dbReference>
<comment type="similarity">
    <text evidence="1">Belongs to the cycloisomerase 2 family.</text>
</comment>
<dbReference type="Pfam" id="PF10282">
    <property type="entry name" value="Lactonase"/>
    <property type="match status" value="1"/>
</dbReference>
<dbReference type="PANTHER" id="PTHR30344:SF1">
    <property type="entry name" value="6-PHOSPHOGLUCONOLACTONASE"/>
    <property type="match status" value="1"/>
</dbReference>
<dbReference type="GO" id="GO:0017057">
    <property type="term" value="F:6-phosphogluconolactonase activity"/>
    <property type="evidence" value="ECO:0007669"/>
    <property type="project" value="TreeGrafter"/>
</dbReference>
<evidence type="ECO:0000256" key="2">
    <source>
        <dbReference type="ARBA" id="ARBA00022526"/>
    </source>
</evidence>
<keyword evidence="4" id="KW-1185">Reference proteome</keyword>
<proteinExistence type="inferred from homology"/>
<dbReference type="GO" id="GO:0005829">
    <property type="term" value="C:cytosol"/>
    <property type="evidence" value="ECO:0007669"/>
    <property type="project" value="TreeGrafter"/>
</dbReference>
<keyword evidence="2" id="KW-0119">Carbohydrate metabolism</keyword>
<comment type="caution">
    <text evidence="3">The sequence shown here is derived from an EMBL/GenBank/DDBJ whole genome shotgun (WGS) entry which is preliminary data.</text>
</comment>
<dbReference type="Proteomes" id="UP000566813">
    <property type="component" value="Unassembled WGS sequence"/>
</dbReference>
<dbReference type="InterPro" id="IPR015943">
    <property type="entry name" value="WD40/YVTN_repeat-like_dom_sf"/>
</dbReference>
<dbReference type="AlphaFoldDB" id="A0A7X1FSB2"/>
<organism evidence="3 4">
    <name type="scientific">Novosphingobium flavum</name>
    <dbReference type="NCBI Taxonomy" id="1778672"/>
    <lineage>
        <taxon>Bacteria</taxon>
        <taxon>Pseudomonadati</taxon>
        <taxon>Pseudomonadota</taxon>
        <taxon>Alphaproteobacteria</taxon>
        <taxon>Sphingomonadales</taxon>
        <taxon>Sphingomonadaceae</taxon>
        <taxon>Novosphingobium</taxon>
    </lineage>
</organism>
<evidence type="ECO:0000256" key="1">
    <source>
        <dbReference type="ARBA" id="ARBA00005564"/>
    </source>
</evidence>
<accession>A0A7X1FSB2</accession>
<evidence type="ECO:0000313" key="4">
    <source>
        <dbReference type="Proteomes" id="UP000566813"/>
    </source>
</evidence>
<dbReference type="Gene3D" id="2.130.10.10">
    <property type="entry name" value="YVTN repeat-like/Quinoprotein amine dehydrogenase"/>
    <property type="match status" value="1"/>
</dbReference>
<gene>
    <name evidence="3" type="ORF">H7F51_11175</name>
</gene>
<dbReference type="InterPro" id="IPR050282">
    <property type="entry name" value="Cycloisomerase_2"/>
</dbReference>
<dbReference type="RefSeq" id="WP_185664376.1">
    <property type="nucleotide sequence ID" value="NZ_JACLAW010000007.1"/>
</dbReference>
<reference evidence="3 4" key="1">
    <citation type="submission" date="2020-08" db="EMBL/GenBank/DDBJ databases">
        <title>The genome sequence of type strain Novosphingobium flavum NBRC 111647.</title>
        <authorList>
            <person name="Liu Y."/>
        </authorList>
    </citation>
    <scope>NUCLEOTIDE SEQUENCE [LARGE SCALE GENOMIC DNA]</scope>
    <source>
        <strain evidence="3 4">NBRC 111647</strain>
    </source>
</reference>